<name>A0A0G0ULJ7_9BACT</name>
<evidence type="ECO:0000256" key="7">
    <source>
        <dbReference type="SAM" id="MobiDB-lite"/>
    </source>
</evidence>
<evidence type="ECO:0000256" key="1">
    <source>
        <dbReference type="ARBA" id="ARBA00022730"/>
    </source>
</evidence>
<dbReference type="InterPro" id="IPR002583">
    <property type="entry name" value="Ribosomal_bS20"/>
</dbReference>
<reference evidence="8 9" key="1">
    <citation type="journal article" date="2015" name="Nature">
        <title>rRNA introns, odd ribosomes, and small enigmatic genomes across a large radiation of phyla.</title>
        <authorList>
            <person name="Brown C.T."/>
            <person name="Hug L.A."/>
            <person name="Thomas B.C."/>
            <person name="Sharon I."/>
            <person name="Castelle C.J."/>
            <person name="Singh A."/>
            <person name="Wilkins M.J."/>
            <person name="Williams K.H."/>
            <person name="Banfield J.F."/>
        </authorList>
    </citation>
    <scope>NUCLEOTIDE SEQUENCE [LARGE SCALE GENOMIC DNA]</scope>
</reference>
<dbReference type="InterPro" id="IPR036510">
    <property type="entry name" value="Ribosomal_bS20_sf"/>
</dbReference>
<dbReference type="SUPFAM" id="SSF46992">
    <property type="entry name" value="Ribosomal protein S20"/>
    <property type="match status" value="1"/>
</dbReference>
<feature type="region of interest" description="Disordered" evidence="7">
    <location>
        <begin position="76"/>
        <end position="97"/>
    </location>
</feature>
<keyword evidence="4 6" id="KW-0687">Ribonucleoprotein</keyword>
<evidence type="ECO:0000256" key="4">
    <source>
        <dbReference type="ARBA" id="ARBA00023274"/>
    </source>
</evidence>
<dbReference type="NCBIfam" id="TIGR00029">
    <property type="entry name" value="S20"/>
    <property type="match status" value="1"/>
</dbReference>
<dbReference type="GO" id="GO:0005840">
    <property type="term" value="C:ribosome"/>
    <property type="evidence" value="ECO:0007669"/>
    <property type="project" value="UniProtKB-KW"/>
</dbReference>
<dbReference type="HAMAP" id="MF_00500">
    <property type="entry name" value="Ribosomal_bS20"/>
    <property type="match status" value="1"/>
</dbReference>
<feature type="compositionally biased region" description="Basic residues" evidence="7">
    <location>
        <begin position="85"/>
        <end position="97"/>
    </location>
</feature>
<evidence type="ECO:0000256" key="2">
    <source>
        <dbReference type="ARBA" id="ARBA00022884"/>
    </source>
</evidence>
<evidence type="ECO:0000313" key="9">
    <source>
        <dbReference type="Proteomes" id="UP000033908"/>
    </source>
</evidence>
<evidence type="ECO:0000313" key="8">
    <source>
        <dbReference type="EMBL" id="KKR88396.1"/>
    </source>
</evidence>
<comment type="similarity">
    <text evidence="6">Belongs to the bacterial ribosomal protein bS20 family.</text>
</comment>
<protein>
    <recommendedName>
        <fullName evidence="5 6">Small ribosomal subunit protein bS20</fullName>
    </recommendedName>
</protein>
<gene>
    <name evidence="6" type="primary">rpsT</name>
    <name evidence="8" type="ORF">UU37_C0004G0014</name>
</gene>
<comment type="caution">
    <text evidence="8">The sequence shown here is derived from an EMBL/GenBank/DDBJ whole genome shotgun (WGS) entry which is preliminary data.</text>
</comment>
<dbReference type="AlphaFoldDB" id="A0A0G0ULJ7"/>
<proteinExistence type="inferred from homology"/>
<sequence>MPIIKSAKKKLRQDEKRTKINLISKKKAKEAIKEFKKKPTQTSFTRLSSILDTLSKKKIFHMNKSSRLKSRLSKLLTKAPQKSKEVKKVKKTKKTSL</sequence>
<dbReference type="EMBL" id="LCAJ01000004">
    <property type="protein sequence ID" value="KKR88396.1"/>
    <property type="molecule type" value="Genomic_DNA"/>
</dbReference>
<dbReference type="GO" id="GO:0006412">
    <property type="term" value="P:translation"/>
    <property type="evidence" value="ECO:0007669"/>
    <property type="project" value="UniProtKB-UniRule"/>
</dbReference>
<evidence type="ECO:0000256" key="3">
    <source>
        <dbReference type="ARBA" id="ARBA00022980"/>
    </source>
</evidence>
<dbReference type="Gene3D" id="1.20.58.110">
    <property type="entry name" value="Ribosomal protein S20"/>
    <property type="match status" value="1"/>
</dbReference>
<keyword evidence="2 6" id="KW-0694">RNA-binding</keyword>
<organism evidence="8 9">
    <name type="scientific">Candidatus Gottesmanbacteria bacterium GW2011_GWA2_41_12</name>
    <dbReference type="NCBI Taxonomy" id="1618440"/>
    <lineage>
        <taxon>Bacteria</taxon>
        <taxon>Candidatus Gottesmaniibacteriota</taxon>
    </lineage>
</organism>
<dbReference type="Pfam" id="PF01649">
    <property type="entry name" value="Ribosomal_S20p"/>
    <property type="match status" value="1"/>
</dbReference>
<evidence type="ECO:0000256" key="5">
    <source>
        <dbReference type="ARBA" id="ARBA00035136"/>
    </source>
</evidence>
<dbReference type="Proteomes" id="UP000033908">
    <property type="component" value="Unassembled WGS sequence"/>
</dbReference>
<comment type="function">
    <text evidence="6">Binds directly to 16S ribosomal RNA.</text>
</comment>
<dbReference type="GO" id="GO:0003735">
    <property type="term" value="F:structural constituent of ribosome"/>
    <property type="evidence" value="ECO:0007669"/>
    <property type="project" value="InterPro"/>
</dbReference>
<keyword evidence="3 6" id="KW-0689">Ribosomal protein</keyword>
<evidence type="ECO:0000256" key="6">
    <source>
        <dbReference type="HAMAP-Rule" id="MF_00500"/>
    </source>
</evidence>
<dbReference type="GO" id="GO:0019843">
    <property type="term" value="F:rRNA binding"/>
    <property type="evidence" value="ECO:0007669"/>
    <property type="project" value="UniProtKB-UniRule"/>
</dbReference>
<accession>A0A0G0ULJ7</accession>
<dbReference type="GO" id="GO:1990904">
    <property type="term" value="C:ribonucleoprotein complex"/>
    <property type="evidence" value="ECO:0007669"/>
    <property type="project" value="UniProtKB-KW"/>
</dbReference>
<keyword evidence="1 6" id="KW-0699">rRNA-binding</keyword>